<dbReference type="Proteomes" id="UP001302120">
    <property type="component" value="Unassembled WGS sequence"/>
</dbReference>
<protein>
    <submittedName>
        <fullName evidence="2">DUF3493 domain-containing protein</fullName>
    </submittedName>
</protein>
<feature type="transmembrane region" description="Helical" evidence="1">
    <location>
        <begin position="60"/>
        <end position="79"/>
    </location>
</feature>
<keyword evidence="1" id="KW-0472">Membrane</keyword>
<proteinExistence type="predicted"/>
<keyword evidence="3" id="KW-1185">Reference proteome</keyword>
<dbReference type="EMBL" id="JAYGHG010000021">
    <property type="protein sequence ID" value="MEA5582333.1"/>
    <property type="molecule type" value="Genomic_DNA"/>
</dbReference>
<dbReference type="RefSeq" id="WP_323196647.1">
    <property type="nucleotide sequence ID" value="NZ_JAYGHG010000021.1"/>
</dbReference>
<gene>
    <name evidence="2" type="ORF">VB620_13400</name>
</gene>
<evidence type="ECO:0000256" key="1">
    <source>
        <dbReference type="SAM" id="Phobius"/>
    </source>
</evidence>
<dbReference type="Pfam" id="PF11998">
    <property type="entry name" value="DUF3493"/>
    <property type="match status" value="1"/>
</dbReference>
<keyword evidence="1" id="KW-0812">Transmembrane</keyword>
<organism evidence="2 3">
    <name type="scientific">Nodularia harveyana UHCC-0300</name>
    <dbReference type="NCBI Taxonomy" id="2974287"/>
    <lineage>
        <taxon>Bacteria</taxon>
        <taxon>Bacillati</taxon>
        <taxon>Cyanobacteriota</taxon>
        <taxon>Cyanophyceae</taxon>
        <taxon>Nostocales</taxon>
        <taxon>Nodulariaceae</taxon>
        <taxon>Nodularia</taxon>
    </lineage>
</organism>
<feature type="transmembrane region" description="Helical" evidence="1">
    <location>
        <begin position="32"/>
        <end position="54"/>
    </location>
</feature>
<accession>A0ABU5UG86</accession>
<dbReference type="InterPro" id="IPR021883">
    <property type="entry name" value="LPA1-like"/>
</dbReference>
<name>A0ABU5UG86_9CYAN</name>
<comment type="caution">
    <text evidence="2">The sequence shown here is derived from an EMBL/GenBank/DDBJ whole genome shotgun (WGS) entry which is preliminary data.</text>
</comment>
<keyword evidence="1" id="KW-1133">Transmembrane helix</keyword>
<sequence length="89" mass="10273">MSKLNSQNRLNPEQYARLKAEMAAPYRGVRKFIYIGFGTSAFIGAFIFFFQVLAGRDIDSALPNLALQIGVLALMIFLWRWEENRQKRS</sequence>
<evidence type="ECO:0000313" key="2">
    <source>
        <dbReference type="EMBL" id="MEA5582333.1"/>
    </source>
</evidence>
<reference evidence="2 3" key="1">
    <citation type="submission" date="2023-12" db="EMBL/GenBank/DDBJ databases">
        <title>Baltic Sea Cyanobacteria.</title>
        <authorList>
            <person name="Delbaje E."/>
            <person name="Fewer D.P."/>
            <person name="Shishido T.K."/>
        </authorList>
    </citation>
    <scope>NUCLEOTIDE SEQUENCE [LARGE SCALE GENOMIC DNA]</scope>
    <source>
        <strain evidence="2 3">UHCC-0300</strain>
    </source>
</reference>
<evidence type="ECO:0000313" key="3">
    <source>
        <dbReference type="Proteomes" id="UP001302120"/>
    </source>
</evidence>